<name>A0ABQ3B949_9GAMM</name>
<evidence type="ECO:0000313" key="2">
    <source>
        <dbReference type="Proteomes" id="UP000619761"/>
    </source>
</evidence>
<protein>
    <submittedName>
        <fullName evidence="1">Uncharacterized protein</fullName>
    </submittedName>
</protein>
<gene>
    <name evidence="1" type="ORF">GCM10011613_33170</name>
</gene>
<dbReference type="RefSeq" id="WP_189420675.1">
    <property type="nucleotide sequence ID" value="NZ_BMYZ01000004.1"/>
</dbReference>
<dbReference type="Proteomes" id="UP000619761">
    <property type="component" value="Unassembled WGS sequence"/>
</dbReference>
<evidence type="ECO:0000313" key="1">
    <source>
        <dbReference type="EMBL" id="GGY85660.1"/>
    </source>
</evidence>
<proteinExistence type="predicted"/>
<organism evidence="1 2">
    <name type="scientific">Cellvibrio zantedeschiae</name>
    <dbReference type="NCBI Taxonomy" id="1237077"/>
    <lineage>
        <taxon>Bacteria</taxon>
        <taxon>Pseudomonadati</taxon>
        <taxon>Pseudomonadota</taxon>
        <taxon>Gammaproteobacteria</taxon>
        <taxon>Cellvibrionales</taxon>
        <taxon>Cellvibrionaceae</taxon>
        <taxon>Cellvibrio</taxon>
    </lineage>
</organism>
<dbReference type="EMBL" id="BMYZ01000004">
    <property type="protein sequence ID" value="GGY85660.1"/>
    <property type="molecule type" value="Genomic_DNA"/>
</dbReference>
<keyword evidence="2" id="KW-1185">Reference proteome</keyword>
<accession>A0ABQ3B949</accession>
<comment type="caution">
    <text evidence="1">The sequence shown here is derived from an EMBL/GenBank/DDBJ whole genome shotgun (WGS) entry which is preliminary data.</text>
</comment>
<sequence length="164" mass="18875">MPDYHSIFEHNNHVLIATEDVLKEFKESWKSYHPISNTHLQYANQKAFVESISYYHGGAPLYTLFTYEANGSKKSIPAIWHECLLKEADPSWKKIPANEVLSVNAEVRNGIPVVVVKNINTNFEYLVSHKVQNELAAKDMQVVFNCRDLQMVALKYGFDLEPKF</sequence>
<reference evidence="2" key="1">
    <citation type="journal article" date="2019" name="Int. J. Syst. Evol. Microbiol.">
        <title>The Global Catalogue of Microorganisms (GCM) 10K type strain sequencing project: providing services to taxonomists for standard genome sequencing and annotation.</title>
        <authorList>
            <consortium name="The Broad Institute Genomics Platform"/>
            <consortium name="The Broad Institute Genome Sequencing Center for Infectious Disease"/>
            <person name="Wu L."/>
            <person name="Ma J."/>
        </authorList>
    </citation>
    <scope>NUCLEOTIDE SEQUENCE [LARGE SCALE GENOMIC DNA]</scope>
    <source>
        <strain evidence="2">KCTC 32239</strain>
    </source>
</reference>